<proteinExistence type="predicted"/>
<dbReference type="AlphaFoldDB" id="A0A235BPR8"/>
<name>A0A235BPR8_UNCW3</name>
<dbReference type="Proteomes" id="UP000215559">
    <property type="component" value="Unassembled WGS sequence"/>
</dbReference>
<evidence type="ECO:0000313" key="2">
    <source>
        <dbReference type="Proteomes" id="UP000215559"/>
    </source>
</evidence>
<dbReference type="EMBL" id="NOZP01000156">
    <property type="protein sequence ID" value="OYD14483.1"/>
    <property type="molecule type" value="Genomic_DNA"/>
</dbReference>
<accession>A0A235BPR8</accession>
<sequence length="157" mass="17727">MRIFYMLLVLIVACGAPKPPARPDFKPAPPVSSAKPNLPTAKIRIRENSINVEIARKPAERKLGLMFRTSLAPDSGMLFIFEQERLCYFWMKNTYIPLSIAFIDNSNIITNILEMAPEDTTTRYLSNRPVRYALEMNAGWFQAHAIKPGDTVSGIPK</sequence>
<dbReference type="PANTHER" id="PTHR37953">
    <property type="entry name" value="UPF0127 PROTEIN MJ1496"/>
    <property type="match status" value="1"/>
</dbReference>
<dbReference type="Gene3D" id="2.60.120.1140">
    <property type="entry name" value="Protein of unknown function DUF192"/>
    <property type="match status" value="1"/>
</dbReference>
<dbReference type="PANTHER" id="PTHR37953:SF1">
    <property type="entry name" value="UPF0127 PROTEIN MJ1496"/>
    <property type="match status" value="1"/>
</dbReference>
<gene>
    <name evidence="1" type="ORF">CH330_08610</name>
</gene>
<comment type="caution">
    <text evidence="1">The sequence shown here is derived from an EMBL/GenBank/DDBJ whole genome shotgun (WGS) entry which is preliminary data.</text>
</comment>
<dbReference type="Pfam" id="PF02643">
    <property type="entry name" value="DUF192"/>
    <property type="match status" value="1"/>
</dbReference>
<protein>
    <recommendedName>
        <fullName evidence="3">DUF192 domain-containing protein</fullName>
    </recommendedName>
</protein>
<dbReference type="InterPro" id="IPR003795">
    <property type="entry name" value="DUF192"/>
</dbReference>
<dbReference type="InterPro" id="IPR038695">
    <property type="entry name" value="Saro_0823-like_sf"/>
</dbReference>
<reference evidence="1 2" key="1">
    <citation type="submission" date="2017-07" db="EMBL/GenBank/DDBJ databases">
        <title>Recovery of genomes from metagenomes via a dereplication, aggregation, and scoring strategy.</title>
        <authorList>
            <person name="Sieber C.M."/>
            <person name="Probst A.J."/>
            <person name="Sharrar A."/>
            <person name="Thomas B.C."/>
            <person name="Hess M."/>
            <person name="Tringe S.G."/>
            <person name="Banfield J.F."/>
        </authorList>
    </citation>
    <scope>NUCLEOTIDE SEQUENCE [LARGE SCALE GENOMIC DNA]</scope>
    <source>
        <strain evidence="1">JGI_Cruoil_03_51_56</strain>
    </source>
</reference>
<organism evidence="1 2">
    <name type="scientific">candidate division WOR-3 bacterium JGI_Cruoil_03_51_56</name>
    <dbReference type="NCBI Taxonomy" id="1973747"/>
    <lineage>
        <taxon>Bacteria</taxon>
        <taxon>Bacteria division WOR-3</taxon>
    </lineage>
</organism>
<evidence type="ECO:0000313" key="1">
    <source>
        <dbReference type="EMBL" id="OYD14483.1"/>
    </source>
</evidence>
<evidence type="ECO:0008006" key="3">
    <source>
        <dbReference type="Google" id="ProtNLM"/>
    </source>
</evidence>